<protein>
    <recommendedName>
        <fullName evidence="2">PH domain-containing protein</fullName>
    </recommendedName>
</protein>
<dbReference type="PANTHER" id="PTHR31723:SF10">
    <property type="entry name" value="PATHOGEN-RELATED PROTEIN"/>
    <property type="match status" value="1"/>
</dbReference>
<dbReference type="Gene3D" id="2.30.29.30">
    <property type="entry name" value="Pleckstrin-homology domain (PH domain)/Phosphotyrosine-binding domain (PTB)"/>
    <property type="match status" value="1"/>
</dbReference>
<reference evidence="3 4" key="1">
    <citation type="journal article" date="2006" name="Science">
        <title>Phytophthora genome sequences uncover evolutionary origins and mechanisms of pathogenesis.</title>
        <authorList>
            <person name="Tyler B.M."/>
            <person name="Tripathy S."/>
            <person name="Zhang X."/>
            <person name="Dehal P."/>
            <person name="Jiang R.H."/>
            <person name="Aerts A."/>
            <person name="Arredondo F.D."/>
            <person name="Baxter L."/>
            <person name="Bensasson D."/>
            <person name="Beynon J.L."/>
            <person name="Chapman J."/>
            <person name="Damasceno C.M."/>
            <person name="Dorrance A.E."/>
            <person name="Dou D."/>
            <person name="Dickerman A.W."/>
            <person name="Dubchak I.L."/>
            <person name="Garbelotto M."/>
            <person name="Gijzen M."/>
            <person name="Gordon S.G."/>
            <person name="Govers F."/>
            <person name="Grunwald N.J."/>
            <person name="Huang W."/>
            <person name="Ivors K.L."/>
            <person name="Jones R.W."/>
            <person name="Kamoun S."/>
            <person name="Krampis K."/>
            <person name="Lamour K.H."/>
            <person name="Lee M.K."/>
            <person name="McDonald W.H."/>
            <person name="Medina M."/>
            <person name="Meijer H.J."/>
            <person name="Nordberg E.K."/>
            <person name="Maclean D.J."/>
            <person name="Ospina-Giraldo M.D."/>
            <person name="Morris P.F."/>
            <person name="Phuntumart V."/>
            <person name="Putnam N.H."/>
            <person name="Rash S."/>
            <person name="Rose J.K."/>
            <person name="Sakihama Y."/>
            <person name="Salamov A.A."/>
            <person name="Savidor A."/>
            <person name="Scheuring C.F."/>
            <person name="Smith B.M."/>
            <person name="Sobral B.W."/>
            <person name="Terry A."/>
            <person name="Torto-Alalibo T.A."/>
            <person name="Win J."/>
            <person name="Xu Z."/>
            <person name="Zhang H."/>
            <person name="Grigoriev I.V."/>
            <person name="Rokhsar D.S."/>
            <person name="Boore J.L."/>
        </authorList>
    </citation>
    <scope>NUCLEOTIDE SEQUENCE [LARGE SCALE GENOMIC DNA]</scope>
    <source>
        <strain evidence="3 4">P6497</strain>
    </source>
</reference>
<dbReference type="InterPro" id="IPR032710">
    <property type="entry name" value="NTF2-like_dom_sf"/>
</dbReference>
<feature type="compositionally biased region" description="Polar residues" evidence="1">
    <location>
        <begin position="232"/>
        <end position="255"/>
    </location>
</feature>
<evidence type="ECO:0000313" key="4">
    <source>
        <dbReference type="Proteomes" id="UP000002640"/>
    </source>
</evidence>
<evidence type="ECO:0000259" key="2">
    <source>
        <dbReference type="PROSITE" id="PS50003"/>
    </source>
</evidence>
<gene>
    <name evidence="3" type="ORF">PHYSODRAFT_474254</name>
</gene>
<dbReference type="PROSITE" id="PS50003">
    <property type="entry name" value="PH_DOMAIN"/>
    <property type="match status" value="1"/>
</dbReference>
<evidence type="ECO:0000313" key="3">
    <source>
        <dbReference type="EMBL" id="EGZ27201.1"/>
    </source>
</evidence>
<dbReference type="Proteomes" id="UP000002640">
    <property type="component" value="Unassembled WGS sequence"/>
</dbReference>
<accession>G4YP67</accession>
<dbReference type="InterPro" id="IPR053218">
    <property type="entry name" value="Pathogen-related_defense"/>
</dbReference>
<dbReference type="InterPro" id="IPR001849">
    <property type="entry name" value="PH_domain"/>
</dbReference>
<dbReference type="InParanoid" id="G4YP67"/>
<dbReference type="SUPFAM" id="SSF50729">
    <property type="entry name" value="PH domain-like"/>
    <property type="match status" value="1"/>
</dbReference>
<dbReference type="KEGG" id="psoj:PHYSODRAFT_474254"/>
<dbReference type="PANTHER" id="PTHR31723">
    <property type="entry name" value="PATHOGENESIS-RELATED FAMILY PROTEIN"/>
    <property type="match status" value="1"/>
</dbReference>
<feature type="compositionally biased region" description="Low complexity" evidence="1">
    <location>
        <begin position="210"/>
        <end position="223"/>
    </location>
</feature>
<feature type="region of interest" description="Disordered" evidence="1">
    <location>
        <begin position="193"/>
        <end position="255"/>
    </location>
</feature>
<keyword evidence="4" id="KW-1185">Reference proteome</keyword>
<dbReference type="GeneID" id="20654459"/>
<proteinExistence type="predicted"/>
<dbReference type="RefSeq" id="XP_009514476.1">
    <property type="nucleotide sequence ID" value="XM_009516181.1"/>
</dbReference>
<organism evidence="3 4">
    <name type="scientific">Phytophthora sojae (strain P6497)</name>
    <name type="common">Soybean stem and root rot agent</name>
    <name type="synonym">Phytophthora megasperma f. sp. glycines</name>
    <dbReference type="NCBI Taxonomy" id="1094619"/>
    <lineage>
        <taxon>Eukaryota</taxon>
        <taxon>Sar</taxon>
        <taxon>Stramenopiles</taxon>
        <taxon>Oomycota</taxon>
        <taxon>Peronosporomycetes</taxon>
        <taxon>Peronosporales</taxon>
        <taxon>Peronosporaceae</taxon>
        <taxon>Phytophthora</taxon>
    </lineage>
</organism>
<evidence type="ECO:0000256" key="1">
    <source>
        <dbReference type="SAM" id="MobiDB-lite"/>
    </source>
</evidence>
<dbReference type="Gene3D" id="3.10.450.50">
    <property type="match status" value="1"/>
</dbReference>
<dbReference type="OMA" id="APANIYF"/>
<name>G4YP67_PHYSP</name>
<dbReference type="AlphaFoldDB" id="G4YP67"/>
<dbReference type="InterPro" id="IPR011993">
    <property type="entry name" value="PH-like_dom_sf"/>
</dbReference>
<dbReference type="SUPFAM" id="SSF54427">
    <property type="entry name" value="NTF2-like"/>
    <property type="match status" value="1"/>
</dbReference>
<feature type="domain" description="PH" evidence="2">
    <location>
        <begin position="13"/>
        <end position="138"/>
    </location>
</feature>
<dbReference type="EMBL" id="JH159151">
    <property type="protein sequence ID" value="EGZ27201.1"/>
    <property type="molecule type" value="Genomic_DNA"/>
</dbReference>
<sequence>MSVSNQRPEAAVDVRFSGYLSIKRGLLKVADKRYYFIARRSPELYSCKDETSFNLWLASGHALDPHGGDSVAKASGLSPVLVGTVLRADASSEEGGGGGDKVFSVMIGSASKCITLRLGAESGEKAVQWIEALREVQVTKRHDGRQPGKLASASDKRLLLPLNEHDALRAADSIAIPTKPASAKMPRVYAGGKLQSKPRVADDDEATAVSTPTSYTESSPTSASEKEVPAQSRPTSRLNRMDSCSSTASGQSQGSNAAGNVLLFVPVAGSALTASASRMAKAQQELDALVAKGAKLPSRIKKEPANGEAIEWRYGAPEYVLMDLAYVKGRMREPDATPLASYVEECCQTFIMEATHKARYDQWHSVRHDTFYMQVNDGARIPGSSILENDMLGMLYLGDIERSPGADQGDSDESQDPRAELAEAFPDGFPMEVLDVFTQPPQCYFSWRHWGPFTGKFRGVKGDGSKVEVRGFGEMAVDASRMRSLRLFFKEKDLFAGLRQVTDRVTRVRRDTATMNAVPVRTARATSAAVAPVTCKGSAPNAKTCDIIEGLANFTLEAKEQHRKQTR</sequence>